<organism evidence="1 2">
    <name type="scientific">Stephania cephalantha</name>
    <dbReference type="NCBI Taxonomy" id="152367"/>
    <lineage>
        <taxon>Eukaryota</taxon>
        <taxon>Viridiplantae</taxon>
        <taxon>Streptophyta</taxon>
        <taxon>Embryophyta</taxon>
        <taxon>Tracheophyta</taxon>
        <taxon>Spermatophyta</taxon>
        <taxon>Magnoliopsida</taxon>
        <taxon>Ranunculales</taxon>
        <taxon>Menispermaceae</taxon>
        <taxon>Menispermoideae</taxon>
        <taxon>Cissampelideae</taxon>
        <taxon>Stephania</taxon>
    </lineage>
</organism>
<reference evidence="1 2" key="1">
    <citation type="submission" date="2024-01" db="EMBL/GenBank/DDBJ databases">
        <title>Genome assemblies of Stephania.</title>
        <authorList>
            <person name="Yang L."/>
        </authorList>
    </citation>
    <scope>NUCLEOTIDE SEQUENCE [LARGE SCALE GENOMIC DNA]</scope>
    <source>
        <strain evidence="1">JXDWG</strain>
        <tissue evidence="1">Leaf</tissue>
    </source>
</reference>
<comment type="caution">
    <text evidence="1">The sequence shown here is derived from an EMBL/GenBank/DDBJ whole genome shotgun (WGS) entry which is preliminary data.</text>
</comment>
<protein>
    <submittedName>
        <fullName evidence="1">Uncharacterized protein</fullName>
    </submittedName>
</protein>
<gene>
    <name evidence="1" type="ORF">Scep_026062</name>
</gene>
<dbReference type="AlphaFoldDB" id="A0AAP0EQ07"/>
<sequence length="59" mass="6671">MKNLDKIGTYALGAAALAYLYHHLESATRVELSKIVRVNIGYLTKRSDFQQNSNQKSSR</sequence>
<accession>A0AAP0EQ07</accession>
<dbReference type="Proteomes" id="UP001419268">
    <property type="component" value="Unassembled WGS sequence"/>
</dbReference>
<evidence type="ECO:0000313" key="1">
    <source>
        <dbReference type="EMBL" id="KAK9094593.1"/>
    </source>
</evidence>
<evidence type="ECO:0000313" key="2">
    <source>
        <dbReference type="Proteomes" id="UP001419268"/>
    </source>
</evidence>
<keyword evidence="2" id="KW-1185">Reference proteome</keyword>
<proteinExistence type="predicted"/>
<name>A0AAP0EQ07_9MAGN</name>
<dbReference type="EMBL" id="JBBNAG010000011">
    <property type="protein sequence ID" value="KAK9094593.1"/>
    <property type="molecule type" value="Genomic_DNA"/>
</dbReference>